<organism evidence="9 10">
    <name type="scientific">Gordonia hankookensis</name>
    <dbReference type="NCBI Taxonomy" id="589403"/>
    <lineage>
        <taxon>Bacteria</taxon>
        <taxon>Bacillati</taxon>
        <taxon>Actinomycetota</taxon>
        <taxon>Actinomycetes</taxon>
        <taxon>Mycobacteriales</taxon>
        <taxon>Gordoniaceae</taxon>
        <taxon>Gordonia</taxon>
    </lineage>
</organism>
<dbReference type="PROSITE" id="PS51935">
    <property type="entry name" value="NLPC_P60"/>
    <property type="match status" value="1"/>
</dbReference>
<dbReference type="Gene3D" id="3.90.1720.10">
    <property type="entry name" value="endopeptidase domain like (from Nostoc punctiforme)"/>
    <property type="match status" value="1"/>
</dbReference>
<evidence type="ECO:0000313" key="9">
    <source>
        <dbReference type="EMBL" id="MBD1322326.1"/>
    </source>
</evidence>
<dbReference type="PANTHER" id="PTHR47359">
    <property type="entry name" value="PEPTIDOGLYCAN DL-ENDOPEPTIDASE CWLO"/>
    <property type="match status" value="1"/>
</dbReference>
<feature type="compositionally biased region" description="Low complexity" evidence="6">
    <location>
        <begin position="39"/>
        <end position="52"/>
    </location>
</feature>
<evidence type="ECO:0000259" key="8">
    <source>
        <dbReference type="PROSITE" id="PS51935"/>
    </source>
</evidence>
<sequence>MVQVEKGSGSDGHRRRNGADVAGHAANGKGDLVRRGNTGVARGGPPAPGAQRVGGLSPFARLCVLVVIVVLGAIGAGTAQAAPERGKSGKSGVSTLINQIAKANQNIADLDNAIAVRQENVNRALVDFQNSVAAQHLANVAATSSKRSLAQAGRRVAQAQKDFDRFARDVYRQGSSQNSMSNYVSSDNPQSVLDRVTVLDRLGKQQRDTIERLQVARNQQANRVAAVEATKRQAAFATKSAQTRKDDALAAVSEARSAAASEQQRRGTLIQKRDKVQASLDKIRGVVPKREVEGPTTDQLLQNLFPDSPSTPAAPSTPGSPAAGGGDNQALAVAAEAAAKLALDVGQKVLAGVVGRQQVPHSQLLDELGVGGSDMTGSGPDSLSSALGSGSLGSLFGSSSGGGMVRPGLRGPQAVEIVVNRGLSQLNVPYAWGGGDANGPTRGIRDGGVADSYGDYNKTGFDCSGLMIYAFAGVGIDLPHYTGYQYTSGPQFPLSQMKRGDMIFYGPNASQHVALYLGDNKMLEAPESGSVVKVSPLRTSGAMPNVVRLL</sequence>
<keyword evidence="7" id="KW-1133">Transmembrane helix</keyword>
<evidence type="ECO:0000256" key="6">
    <source>
        <dbReference type="SAM" id="MobiDB-lite"/>
    </source>
</evidence>
<accession>A0ABR7WHT6</accession>
<keyword evidence="2" id="KW-0645">Protease</keyword>
<feature type="region of interest" description="Disordered" evidence="6">
    <location>
        <begin position="1"/>
        <end position="52"/>
    </location>
</feature>
<dbReference type="Pfam" id="PF00877">
    <property type="entry name" value="NLPC_P60"/>
    <property type="match status" value="1"/>
</dbReference>
<keyword evidence="5" id="KW-0175">Coiled coil</keyword>
<dbReference type="InterPro" id="IPR038765">
    <property type="entry name" value="Papain-like_cys_pep_sf"/>
</dbReference>
<reference evidence="9 10" key="1">
    <citation type="submission" date="2020-09" db="EMBL/GenBank/DDBJ databases">
        <title>Novel species in genus Gordonia.</title>
        <authorList>
            <person name="Zhang G."/>
        </authorList>
    </citation>
    <scope>NUCLEOTIDE SEQUENCE [LARGE SCALE GENOMIC DNA]</scope>
    <source>
        <strain evidence="9 10">ON-33</strain>
    </source>
</reference>
<dbReference type="InterPro" id="IPR000064">
    <property type="entry name" value="NLP_P60_dom"/>
</dbReference>
<keyword evidence="10" id="KW-1185">Reference proteome</keyword>
<dbReference type="InterPro" id="IPR051794">
    <property type="entry name" value="PG_Endopeptidase_C40"/>
</dbReference>
<feature type="compositionally biased region" description="Low complexity" evidence="6">
    <location>
        <begin position="306"/>
        <end position="321"/>
    </location>
</feature>
<dbReference type="SUPFAM" id="SSF54001">
    <property type="entry name" value="Cysteine proteinases"/>
    <property type="match status" value="1"/>
</dbReference>
<evidence type="ECO:0000256" key="3">
    <source>
        <dbReference type="ARBA" id="ARBA00022801"/>
    </source>
</evidence>
<dbReference type="Gene3D" id="6.10.250.3150">
    <property type="match status" value="1"/>
</dbReference>
<evidence type="ECO:0000313" key="10">
    <source>
        <dbReference type="Proteomes" id="UP000602395"/>
    </source>
</evidence>
<feature type="region of interest" description="Disordered" evidence="6">
    <location>
        <begin position="289"/>
        <end position="327"/>
    </location>
</feature>
<keyword evidence="7" id="KW-0812">Transmembrane</keyword>
<keyword evidence="3" id="KW-0378">Hydrolase</keyword>
<feature type="transmembrane region" description="Helical" evidence="7">
    <location>
        <begin position="59"/>
        <end position="79"/>
    </location>
</feature>
<keyword evidence="4" id="KW-0788">Thiol protease</keyword>
<comment type="caution">
    <text evidence="9">The sequence shown here is derived from an EMBL/GenBank/DDBJ whole genome shotgun (WGS) entry which is preliminary data.</text>
</comment>
<keyword evidence="7" id="KW-0472">Membrane</keyword>
<feature type="domain" description="NlpC/P60" evidence="8">
    <location>
        <begin position="412"/>
        <end position="550"/>
    </location>
</feature>
<gene>
    <name evidence="9" type="ORF">IDF66_22325</name>
</gene>
<feature type="coiled-coil region" evidence="5">
    <location>
        <begin position="93"/>
        <end position="120"/>
    </location>
</feature>
<dbReference type="EMBL" id="JACWMS010000005">
    <property type="protein sequence ID" value="MBD1322326.1"/>
    <property type="molecule type" value="Genomic_DNA"/>
</dbReference>
<evidence type="ECO:0000256" key="7">
    <source>
        <dbReference type="SAM" id="Phobius"/>
    </source>
</evidence>
<evidence type="ECO:0000256" key="1">
    <source>
        <dbReference type="ARBA" id="ARBA00007074"/>
    </source>
</evidence>
<protein>
    <submittedName>
        <fullName evidence="9">C40 family peptidase</fullName>
    </submittedName>
</protein>
<evidence type="ECO:0000256" key="2">
    <source>
        <dbReference type="ARBA" id="ARBA00022670"/>
    </source>
</evidence>
<evidence type="ECO:0000256" key="5">
    <source>
        <dbReference type="SAM" id="Coils"/>
    </source>
</evidence>
<dbReference type="Proteomes" id="UP000602395">
    <property type="component" value="Unassembled WGS sequence"/>
</dbReference>
<evidence type="ECO:0000256" key="4">
    <source>
        <dbReference type="ARBA" id="ARBA00022807"/>
    </source>
</evidence>
<name>A0ABR7WHT6_9ACTN</name>
<proteinExistence type="inferred from homology"/>
<dbReference type="PANTHER" id="PTHR47359:SF3">
    <property type="entry name" value="NLP_P60 DOMAIN-CONTAINING PROTEIN-RELATED"/>
    <property type="match status" value="1"/>
</dbReference>
<comment type="similarity">
    <text evidence="1">Belongs to the peptidase C40 family.</text>
</comment>